<keyword evidence="5" id="KW-0472">Membrane</keyword>
<evidence type="ECO:0000256" key="2">
    <source>
        <dbReference type="ARBA" id="ARBA00022676"/>
    </source>
</evidence>
<keyword evidence="7" id="KW-1185">Reference proteome</keyword>
<evidence type="ECO:0000256" key="5">
    <source>
        <dbReference type="RuleBase" id="RU362059"/>
    </source>
</evidence>
<dbReference type="CDD" id="cd03784">
    <property type="entry name" value="GT1_Gtf-like"/>
    <property type="match status" value="1"/>
</dbReference>
<dbReference type="InterPro" id="IPR002213">
    <property type="entry name" value="UDP_glucos_trans"/>
</dbReference>
<comment type="similarity">
    <text evidence="1 4">Belongs to the UDP-glycosyltransferase family.</text>
</comment>
<dbReference type="SUPFAM" id="SSF53756">
    <property type="entry name" value="UDP-Glycosyltransferase/glycogen phosphorylase"/>
    <property type="match status" value="1"/>
</dbReference>
<keyword evidence="5" id="KW-0732">Signal</keyword>
<dbReference type="Pfam" id="PF00201">
    <property type="entry name" value="UDPGT"/>
    <property type="match status" value="1"/>
</dbReference>
<dbReference type="PANTHER" id="PTHR48043">
    <property type="entry name" value="EG:EG0003.4 PROTEIN-RELATED"/>
    <property type="match status" value="1"/>
</dbReference>
<dbReference type="GO" id="GO:0016020">
    <property type="term" value="C:membrane"/>
    <property type="evidence" value="ECO:0007669"/>
    <property type="project" value="UniProtKB-SubCell"/>
</dbReference>
<dbReference type="GO" id="GO:0015020">
    <property type="term" value="F:glucuronosyltransferase activity"/>
    <property type="evidence" value="ECO:0007669"/>
    <property type="project" value="UniProtKB-EC"/>
</dbReference>
<dbReference type="Gene3D" id="3.40.50.2000">
    <property type="entry name" value="Glycogen Phosphorylase B"/>
    <property type="match status" value="1"/>
</dbReference>
<sequence length="468" mass="53756">MEFKGVIVLFLVQIFLIPNGHSENILFFHPVSTYSHRISVWPLVQRLVAKGHQITFISPYPNKTPLANVTDLVPEPMSSFVHQYIHDWFMSDCALGLAYKFKAKTMYYAASCLTPLYYELYGIVPDTASIPEFEYHYRSPMSFYERFVTTIQPLVWTYKMSTSHDAITEIIREKLNVPEMPNIRKLAENTSLILLAEYVIDGYPQPLTPNIISVGGMHCQAKINPLPKNLAEFIKGSPEGFVYISLGSGVNVNNLPEKFQDVFFNSIKQMPHIQFIWKWTGNKRTDLPKNLHIGEWFPQQDILGHPKLLAFMTQGGRPSIQESICHGAPVIGLPVFADQDLNTQRLENLGGAIVLQFDSLTETTFQNAITEMTSSKKYKTRMTQLSKLYHDRPVKPIDLALYWTEYVLRNENTDHLRSMSRNLTWYQRRLLDVWGTIIVAVIASITVIAYTIQRVRCFFKGNGKFKKE</sequence>
<evidence type="ECO:0000313" key="6">
    <source>
        <dbReference type="EMBL" id="ODM95813.1"/>
    </source>
</evidence>
<dbReference type="PROSITE" id="PS00375">
    <property type="entry name" value="UDPGT"/>
    <property type="match status" value="1"/>
</dbReference>
<dbReference type="EC" id="2.4.1.17" evidence="5"/>
<keyword evidence="2 4" id="KW-0328">Glycosyltransferase</keyword>
<dbReference type="OrthoDB" id="5835829at2759"/>
<organism evidence="6 7">
    <name type="scientific">Orchesella cincta</name>
    <name type="common">Springtail</name>
    <name type="synonym">Podura cincta</name>
    <dbReference type="NCBI Taxonomy" id="48709"/>
    <lineage>
        <taxon>Eukaryota</taxon>
        <taxon>Metazoa</taxon>
        <taxon>Ecdysozoa</taxon>
        <taxon>Arthropoda</taxon>
        <taxon>Hexapoda</taxon>
        <taxon>Collembola</taxon>
        <taxon>Entomobryomorpha</taxon>
        <taxon>Entomobryoidea</taxon>
        <taxon>Orchesellidae</taxon>
        <taxon>Orchesellinae</taxon>
        <taxon>Orchesella</taxon>
    </lineage>
</organism>
<dbReference type="InterPro" id="IPR050271">
    <property type="entry name" value="UDP-glycosyltransferase"/>
</dbReference>
<dbReference type="OMA" id="RNENTDH"/>
<protein>
    <recommendedName>
        <fullName evidence="5">UDP-glucuronosyltransferase</fullName>
        <ecNumber evidence="5">2.4.1.17</ecNumber>
    </recommendedName>
</protein>
<dbReference type="PANTHER" id="PTHR48043:SF159">
    <property type="entry name" value="EG:EG0003.4 PROTEIN-RELATED"/>
    <property type="match status" value="1"/>
</dbReference>
<dbReference type="Proteomes" id="UP000094527">
    <property type="component" value="Unassembled WGS sequence"/>
</dbReference>
<evidence type="ECO:0000313" key="7">
    <source>
        <dbReference type="Proteomes" id="UP000094527"/>
    </source>
</evidence>
<feature type="transmembrane region" description="Helical" evidence="5">
    <location>
        <begin position="433"/>
        <end position="452"/>
    </location>
</feature>
<evidence type="ECO:0000256" key="4">
    <source>
        <dbReference type="RuleBase" id="RU003718"/>
    </source>
</evidence>
<keyword evidence="5" id="KW-0812">Transmembrane</keyword>
<comment type="subcellular location">
    <subcellularLocation>
        <location evidence="5">Membrane</location>
        <topology evidence="5">Single-pass membrane protein</topology>
    </subcellularLocation>
</comment>
<comment type="caution">
    <text evidence="6">The sequence shown here is derived from an EMBL/GenBank/DDBJ whole genome shotgun (WGS) entry which is preliminary data.</text>
</comment>
<proteinExistence type="inferred from homology"/>
<accession>A0A1D2MS01</accession>
<comment type="catalytic activity">
    <reaction evidence="5">
        <text>glucuronate acceptor + UDP-alpha-D-glucuronate = acceptor beta-D-glucuronoside + UDP + H(+)</text>
        <dbReference type="Rhea" id="RHEA:21032"/>
        <dbReference type="ChEBI" id="CHEBI:15378"/>
        <dbReference type="ChEBI" id="CHEBI:58052"/>
        <dbReference type="ChEBI" id="CHEBI:58223"/>
        <dbReference type="ChEBI" id="CHEBI:132367"/>
        <dbReference type="ChEBI" id="CHEBI:132368"/>
        <dbReference type="EC" id="2.4.1.17"/>
    </reaction>
</comment>
<keyword evidence="3 4" id="KW-0808">Transferase</keyword>
<dbReference type="InterPro" id="IPR035595">
    <property type="entry name" value="UDP_glycos_trans_CS"/>
</dbReference>
<gene>
    <name evidence="6" type="ORF">Ocin01_10869</name>
</gene>
<feature type="signal peptide" evidence="5">
    <location>
        <begin position="1"/>
        <end position="22"/>
    </location>
</feature>
<evidence type="ECO:0000256" key="3">
    <source>
        <dbReference type="ARBA" id="ARBA00022679"/>
    </source>
</evidence>
<dbReference type="EMBL" id="LJIJ01000617">
    <property type="protein sequence ID" value="ODM95813.1"/>
    <property type="molecule type" value="Genomic_DNA"/>
</dbReference>
<dbReference type="STRING" id="48709.A0A1D2MS01"/>
<evidence type="ECO:0000256" key="1">
    <source>
        <dbReference type="ARBA" id="ARBA00009995"/>
    </source>
</evidence>
<keyword evidence="5" id="KW-1133">Transmembrane helix</keyword>
<dbReference type="FunFam" id="3.40.50.2000:FF:000021">
    <property type="entry name" value="UDP-glucuronosyltransferase"/>
    <property type="match status" value="1"/>
</dbReference>
<feature type="chain" id="PRO_5008811341" description="UDP-glucuronosyltransferase" evidence="5">
    <location>
        <begin position="23"/>
        <end position="468"/>
    </location>
</feature>
<name>A0A1D2MS01_ORCCI</name>
<reference evidence="6 7" key="1">
    <citation type="journal article" date="2016" name="Genome Biol. Evol.">
        <title>Gene Family Evolution Reflects Adaptation to Soil Environmental Stressors in the Genome of the Collembolan Orchesella cincta.</title>
        <authorList>
            <person name="Faddeeva-Vakhrusheva A."/>
            <person name="Derks M.F."/>
            <person name="Anvar S.Y."/>
            <person name="Agamennone V."/>
            <person name="Suring W."/>
            <person name="Smit S."/>
            <person name="van Straalen N.M."/>
            <person name="Roelofs D."/>
        </authorList>
    </citation>
    <scope>NUCLEOTIDE SEQUENCE [LARGE SCALE GENOMIC DNA]</scope>
    <source>
        <tissue evidence="6">Mixed pool</tissue>
    </source>
</reference>
<dbReference type="AlphaFoldDB" id="A0A1D2MS01"/>